<keyword evidence="2" id="KW-1133">Transmembrane helix</keyword>
<keyword evidence="4" id="KW-1185">Reference proteome</keyword>
<reference evidence="3" key="1">
    <citation type="submission" date="2022-01" db="EMBL/GenBank/DDBJ databases">
        <title>Draft Genome Sequences of Seven Type Strains of the Genus Streptomyces.</title>
        <authorList>
            <person name="Aziz S."/>
            <person name="Coretto E."/>
            <person name="Chronakova A."/>
            <person name="Sproer C."/>
            <person name="Huber K."/>
            <person name="Nouioui I."/>
            <person name="Gross H."/>
        </authorList>
    </citation>
    <scope>NUCLEOTIDE SEQUENCE</scope>
    <source>
        <strain evidence="3">DSM 103493</strain>
    </source>
</reference>
<feature type="compositionally biased region" description="Low complexity" evidence="1">
    <location>
        <begin position="84"/>
        <end position="93"/>
    </location>
</feature>
<dbReference type="AlphaFoldDB" id="A0A9X1Q497"/>
<evidence type="ECO:0000313" key="4">
    <source>
        <dbReference type="Proteomes" id="UP001139384"/>
    </source>
</evidence>
<organism evidence="3 4">
    <name type="scientific">Streptomyces muensis</name>
    <dbReference type="NCBI Taxonomy" id="1077944"/>
    <lineage>
        <taxon>Bacteria</taxon>
        <taxon>Bacillati</taxon>
        <taxon>Actinomycetota</taxon>
        <taxon>Actinomycetes</taxon>
        <taxon>Kitasatosporales</taxon>
        <taxon>Streptomycetaceae</taxon>
        <taxon>Streptomyces</taxon>
    </lineage>
</organism>
<evidence type="ECO:0000256" key="2">
    <source>
        <dbReference type="SAM" id="Phobius"/>
    </source>
</evidence>
<gene>
    <name evidence="3" type="ORF">L0P92_29745</name>
</gene>
<feature type="transmembrane region" description="Helical" evidence="2">
    <location>
        <begin position="122"/>
        <end position="140"/>
    </location>
</feature>
<dbReference type="Proteomes" id="UP001139384">
    <property type="component" value="Unassembled WGS sequence"/>
</dbReference>
<dbReference type="RefSeq" id="WP_234766141.1">
    <property type="nucleotide sequence ID" value="NZ_JAKEIP010000164.1"/>
</dbReference>
<name>A0A9X1Q497_STRM4</name>
<accession>A0A9X1Q497</accession>
<keyword evidence="2" id="KW-0472">Membrane</keyword>
<feature type="region of interest" description="Disordered" evidence="1">
    <location>
        <begin position="74"/>
        <end position="93"/>
    </location>
</feature>
<dbReference type="EMBL" id="JAKEIP010000164">
    <property type="protein sequence ID" value="MCF1597710.1"/>
    <property type="molecule type" value="Genomic_DNA"/>
</dbReference>
<keyword evidence="2" id="KW-0812">Transmembrane</keyword>
<evidence type="ECO:0000313" key="3">
    <source>
        <dbReference type="EMBL" id="MCF1597710.1"/>
    </source>
</evidence>
<sequence length="197" mass="21160">MNDGNVRLSKSEYDTAQALLADLSDTTPGRHIPQPGPVAPGIAPFVVPDGYTVRETHKTNTDGSTEMVREVVPLEQPTPPPAAPRRAMSASPDPASLPTAFMERERRTLPQWLTWNRRKLKAATYLAGVAAVTTVGAVYGNDIVDAIDSGLHTLWGATVTVLKVVGIVLAGALFLRIVFGGGRRKRSGGFSGTWWED</sequence>
<feature type="transmembrane region" description="Helical" evidence="2">
    <location>
        <begin position="160"/>
        <end position="179"/>
    </location>
</feature>
<comment type="caution">
    <text evidence="3">The sequence shown here is derived from an EMBL/GenBank/DDBJ whole genome shotgun (WGS) entry which is preliminary data.</text>
</comment>
<evidence type="ECO:0000256" key="1">
    <source>
        <dbReference type="SAM" id="MobiDB-lite"/>
    </source>
</evidence>
<proteinExistence type="predicted"/>
<protein>
    <submittedName>
        <fullName evidence="3">Uncharacterized protein</fullName>
    </submittedName>
</protein>